<protein>
    <submittedName>
        <fullName evidence="1">Uncharacterized protein</fullName>
    </submittedName>
</protein>
<dbReference type="EMBL" id="NMUH01000418">
    <property type="protein sequence ID" value="MQL78812.1"/>
    <property type="molecule type" value="Genomic_DNA"/>
</dbReference>
<comment type="caution">
    <text evidence="1">The sequence shown here is derived from an EMBL/GenBank/DDBJ whole genome shotgun (WGS) entry which is preliminary data.</text>
</comment>
<reference evidence="1" key="1">
    <citation type="submission" date="2017-07" db="EMBL/GenBank/DDBJ databases">
        <title>Taro Niue Genome Assembly and Annotation.</title>
        <authorList>
            <person name="Atibalentja N."/>
            <person name="Keating K."/>
            <person name="Fields C.J."/>
        </authorList>
    </citation>
    <scope>NUCLEOTIDE SEQUENCE</scope>
    <source>
        <strain evidence="1">Niue_2</strain>
        <tissue evidence="1">Leaf</tissue>
    </source>
</reference>
<sequence length="109" mass="12171">MEGRRVVITLGHPSSQAHNRYGAHLFGRSPLLLNEYLQKHHRASSFWPAEGEKAGIPPSSASEAMLLARSEHLLRHSFLDSMASSSLLSNFSFESLEDDEEESATFKLM</sequence>
<dbReference type="AlphaFoldDB" id="A0A843U111"/>
<evidence type="ECO:0000313" key="1">
    <source>
        <dbReference type="EMBL" id="MQL78812.1"/>
    </source>
</evidence>
<dbReference type="Proteomes" id="UP000652761">
    <property type="component" value="Unassembled WGS sequence"/>
</dbReference>
<accession>A0A843U111</accession>
<proteinExistence type="predicted"/>
<gene>
    <name evidence="1" type="ORF">Taro_011232</name>
</gene>
<evidence type="ECO:0000313" key="2">
    <source>
        <dbReference type="Proteomes" id="UP000652761"/>
    </source>
</evidence>
<organism evidence="1 2">
    <name type="scientific">Colocasia esculenta</name>
    <name type="common">Wild taro</name>
    <name type="synonym">Arum esculentum</name>
    <dbReference type="NCBI Taxonomy" id="4460"/>
    <lineage>
        <taxon>Eukaryota</taxon>
        <taxon>Viridiplantae</taxon>
        <taxon>Streptophyta</taxon>
        <taxon>Embryophyta</taxon>
        <taxon>Tracheophyta</taxon>
        <taxon>Spermatophyta</taxon>
        <taxon>Magnoliopsida</taxon>
        <taxon>Liliopsida</taxon>
        <taxon>Araceae</taxon>
        <taxon>Aroideae</taxon>
        <taxon>Colocasieae</taxon>
        <taxon>Colocasia</taxon>
    </lineage>
</organism>
<keyword evidence="2" id="KW-1185">Reference proteome</keyword>
<name>A0A843U111_COLES</name>